<keyword evidence="3" id="KW-1185">Reference proteome</keyword>
<organism evidence="2 3">
    <name type="scientific">Planomicrobium soli</name>
    <dbReference type="NCBI Taxonomy" id="1176648"/>
    <lineage>
        <taxon>Bacteria</taxon>
        <taxon>Bacillati</taxon>
        <taxon>Bacillota</taxon>
        <taxon>Bacilli</taxon>
        <taxon>Bacillales</taxon>
        <taxon>Caryophanaceae</taxon>
        <taxon>Planomicrobium</taxon>
    </lineage>
</organism>
<dbReference type="RefSeq" id="WP_106532441.1">
    <property type="nucleotide sequence ID" value="NZ_PYAT01000003.1"/>
</dbReference>
<evidence type="ECO:0000313" key="2">
    <source>
        <dbReference type="EMBL" id="PSL40927.1"/>
    </source>
</evidence>
<reference evidence="2 3" key="1">
    <citation type="submission" date="2018-03" db="EMBL/GenBank/DDBJ databases">
        <title>Genomic Encyclopedia of Type Strains, Phase III (KMG-III): the genomes of soil and plant-associated and newly described type strains.</title>
        <authorList>
            <person name="Whitman W."/>
        </authorList>
    </citation>
    <scope>NUCLEOTIDE SEQUENCE [LARGE SCALE GENOMIC DNA]</scope>
    <source>
        <strain evidence="2 3">CGMCC 1.12259</strain>
    </source>
</reference>
<protein>
    <recommendedName>
        <fullName evidence="1">DUF7668 domain-containing protein</fullName>
    </recommendedName>
</protein>
<comment type="caution">
    <text evidence="2">The sequence shown here is derived from an EMBL/GenBank/DDBJ whole genome shotgun (WGS) entry which is preliminary data.</text>
</comment>
<dbReference type="AlphaFoldDB" id="A0A2P8H3Y3"/>
<gene>
    <name evidence="2" type="ORF">B0H99_10359</name>
</gene>
<dbReference type="Proteomes" id="UP000242682">
    <property type="component" value="Unassembled WGS sequence"/>
</dbReference>
<dbReference type="OrthoDB" id="965084at2"/>
<proteinExistence type="predicted"/>
<dbReference type="InterPro" id="IPR056085">
    <property type="entry name" value="DUF7668"/>
</dbReference>
<accession>A0A2P8H3Y3</accession>
<name>A0A2P8H3Y3_9BACL</name>
<dbReference type="Pfam" id="PF24705">
    <property type="entry name" value="DUF7668"/>
    <property type="match status" value="1"/>
</dbReference>
<sequence>MNIKEQVKLLLKEIVIDLVNGNYEKIQIKLIEELEVDDLKEELSYWESLTMPPDQAFEKINFIKYEDGSGYALEFEIWVDDNESDFTLSCEANVDHKGNVDSLLINNLHVL</sequence>
<evidence type="ECO:0000259" key="1">
    <source>
        <dbReference type="Pfam" id="PF24705"/>
    </source>
</evidence>
<feature type="domain" description="DUF7668" evidence="1">
    <location>
        <begin position="15"/>
        <end position="110"/>
    </location>
</feature>
<evidence type="ECO:0000313" key="3">
    <source>
        <dbReference type="Proteomes" id="UP000242682"/>
    </source>
</evidence>
<dbReference type="EMBL" id="PYAT01000003">
    <property type="protein sequence ID" value="PSL40927.1"/>
    <property type="molecule type" value="Genomic_DNA"/>
</dbReference>